<dbReference type="EMBL" id="CAJNYD010002855">
    <property type="protein sequence ID" value="CAF3447209.1"/>
    <property type="molecule type" value="Genomic_DNA"/>
</dbReference>
<comment type="pathway">
    <text evidence="2">Amino-acid degradation; L-histidine degradation into L-glutamate; N-formimidoyl-L-glutamate from L-histidine: step 2/3.</text>
</comment>
<evidence type="ECO:0000256" key="1">
    <source>
        <dbReference type="ARBA" id="ARBA00001911"/>
    </source>
</evidence>
<dbReference type="Pfam" id="PF17392">
    <property type="entry name" value="Urocanase_C"/>
    <property type="match status" value="1"/>
</dbReference>
<evidence type="ECO:0000313" key="13">
    <source>
        <dbReference type="EMBL" id="CAF3271688.1"/>
    </source>
</evidence>
<dbReference type="InterPro" id="IPR035401">
    <property type="entry name" value="Urocanase_C"/>
</dbReference>
<evidence type="ECO:0000256" key="9">
    <source>
        <dbReference type="ARBA" id="ARBA00047623"/>
    </source>
</evidence>
<evidence type="ECO:0000256" key="7">
    <source>
        <dbReference type="ARBA" id="ARBA00023239"/>
    </source>
</evidence>
<keyword evidence="7" id="KW-0456">Lyase</keyword>
<keyword evidence="5" id="KW-0369">Histidine metabolism</keyword>
<evidence type="ECO:0000256" key="3">
    <source>
        <dbReference type="ARBA" id="ARBA00007578"/>
    </source>
</evidence>
<dbReference type="PANTHER" id="PTHR12216:SF3">
    <property type="entry name" value="UROCANATE HYDRATASE"/>
    <property type="match status" value="1"/>
</dbReference>
<evidence type="ECO:0000259" key="10">
    <source>
        <dbReference type="Pfam" id="PF01175"/>
    </source>
</evidence>
<dbReference type="InterPro" id="IPR035400">
    <property type="entry name" value="Urocanase_N"/>
</dbReference>
<dbReference type="EMBL" id="CAJOBO010000864">
    <property type="protein sequence ID" value="CAF4302111.1"/>
    <property type="molecule type" value="Genomic_DNA"/>
</dbReference>
<feature type="domain" description="Urocanase Rossmann-like" evidence="10">
    <location>
        <begin position="218"/>
        <end position="438"/>
    </location>
</feature>
<evidence type="ECO:0000313" key="16">
    <source>
        <dbReference type="EMBL" id="CAF3447209.1"/>
    </source>
</evidence>
<dbReference type="NCBIfam" id="TIGR01228">
    <property type="entry name" value="hutU"/>
    <property type="match status" value="1"/>
</dbReference>
<dbReference type="InterPro" id="IPR038364">
    <property type="entry name" value="Urocanase_central_sf"/>
</dbReference>
<feature type="domain" description="Urocanase C-terminal" evidence="12">
    <location>
        <begin position="441"/>
        <end position="649"/>
    </location>
</feature>
<proteinExistence type="inferred from homology"/>
<protein>
    <recommendedName>
        <fullName evidence="4">urocanate hydratase</fullName>
        <ecNumber evidence="4">4.2.1.49</ecNumber>
    </recommendedName>
    <alternativeName>
        <fullName evidence="8">Imidazolonepropionate hydrolase</fullName>
    </alternativeName>
</protein>
<dbReference type="NCBIfam" id="NF003820">
    <property type="entry name" value="PRK05414.1"/>
    <property type="match status" value="1"/>
</dbReference>
<dbReference type="Gene3D" id="3.40.1770.10">
    <property type="entry name" value="Urocanase superfamily"/>
    <property type="match status" value="2"/>
</dbReference>
<dbReference type="Gene3D" id="3.40.50.10730">
    <property type="entry name" value="Urocanase like domains"/>
    <property type="match status" value="1"/>
</dbReference>
<evidence type="ECO:0000313" key="15">
    <source>
        <dbReference type="EMBL" id="CAF3379057.1"/>
    </source>
</evidence>
<dbReference type="OrthoDB" id="194468at2759"/>
<dbReference type="EMBL" id="CAJNYT010000864">
    <property type="protein sequence ID" value="CAF3379057.1"/>
    <property type="molecule type" value="Genomic_DNA"/>
</dbReference>
<accession>A0A817XXE2</accession>
<comment type="catalytic activity">
    <reaction evidence="9">
        <text>4-imidazolone-5-propanoate = trans-urocanate + H2O</text>
        <dbReference type="Rhea" id="RHEA:13101"/>
        <dbReference type="ChEBI" id="CHEBI:15377"/>
        <dbReference type="ChEBI" id="CHEBI:17771"/>
        <dbReference type="ChEBI" id="CHEBI:77893"/>
        <dbReference type="EC" id="4.2.1.49"/>
    </reaction>
</comment>
<evidence type="ECO:0000256" key="8">
    <source>
        <dbReference type="ARBA" id="ARBA00031640"/>
    </source>
</evidence>
<dbReference type="GO" id="GO:0016153">
    <property type="term" value="F:urocanate hydratase activity"/>
    <property type="evidence" value="ECO:0007669"/>
    <property type="project" value="UniProtKB-EC"/>
</dbReference>
<dbReference type="AlphaFoldDB" id="A0A817XXE2"/>
<dbReference type="EMBL" id="CAJNXB010002684">
    <property type="protein sequence ID" value="CAF3271688.1"/>
    <property type="molecule type" value="Genomic_DNA"/>
</dbReference>
<dbReference type="GO" id="GO:0019556">
    <property type="term" value="P:L-histidine catabolic process to glutamate and formamide"/>
    <property type="evidence" value="ECO:0007669"/>
    <property type="project" value="UniProtKB-UniPathway"/>
</dbReference>
<name>A0A817XXE2_9BILA</name>
<dbReference type="InterPro" id="IPR036190">
    <property type="entry name" value="Urocanase_sf"/>
</dbReference>
<dbReference type="Pfam" id="PF01175">
    <property type="entry name" value="Urocanase"/>
    <property type="match status" value="1"/>
</dbReference>
<comment type="caution">
    <text evidence="14">The sequence shown here is derived from an EMBL/GenBank/DDBJ whole genome shotgun (WGS) entry which is preliminary data.</text>
</comment>
<dbReference type="PANTHER" id="PTHR12216">
    <property type="entry name" value="UROCANATE HYDRATASE"/>
    <property type="match status" value="1"/>
</dbReference>
<dbReference type="EMBL" id="CAJOBQ010000385">
    <property type="protein sequence ID" value="CAF4343325.1"/>
    <property type="molecule type" value="Genomic_DNA"/>
</dbReference>
<dbReference type="InterPro" id="IPR023637">
    <property type="entry name" value="Urocanase-like"/>
</dbReference>
<reference evidence="14" key="1">
    <citation type="submission" date="2021-02" db="EMBL/GenBank/DDBJ databases">
        <authorList>
            <person name="Nowell W R."/>
        </authorList>
    </citation>
    <scope>NUCLEOTIDE SEQUENCE</scope>
</reference>
<evidence type="ECO:0000313" key="19">
    <source>
        <dbReference type="Proteomes" id="UP000663869"/>
    </source>
</evidence>
<dbReference type="Proteomes" id="UP000663872">
    <property type="component" value="Unassembled WGS sequence"/>
</dbReference>
<dbReference type="Proteomes" id="UP000663862">
    <property type="component" value="Unassembled WGS sequence"/>
</dbReference>
<evidence type="ECO:0000256" key="5">
    <source>
        <dbReference type="ARBA" id="ARBA00022808"/>
    </source>
</evidence>
<keyword evidence="6" id="KW-0520">NAD</keyword>
<evidence type="ECO:0000256" key="4">
    <source>
        <dbReference type="ARBA" id="ARBA00011992"/>
    </source>
</evidence>
<dbReference type="Proteomes" id="UP000663833">
    <property type="component" value="Unassembled WGS sequence"/>
</dbReference>
<comment type="similarity">
    <text evidence="3">Belongs to the urocanase family.</text>
</comment>
<evidence type="ECO:0000313" key="14">
    <source>
        <dbReference type="EMBL" id="CAF3371581.1"/>
    </source>
</evidence>
<dbReference type="GO" id="GO:0019557">
    <property type="term" value="P:L-histidine catabolic process to glutamate and formate"/>
    <property type="evidence" value="ECO:0007669"/>
    <property type="project" value="UniProtKB-UniPathway"/>
</dbReference>
<dbReference type="Proteomes" id="UP000663851">
    <property type="component" value="Unassembled WGS sequence"/>
</dbReference>
<dbReference type="Proteomes" id="UP000663825">
    <property type="component" value="Unassembled WGS sequence"/>
</dbReference>
<dbReference type="FunFam" id="3.40.1770.10:FF:000002">
    <property type="entry name" value="Urocanate hydratase 1"/>
    <property type="match status" value="1"/>
</dbReference>
<dbReference type="Proteomes" id="UP000663869">
    <property type="component" value="Unassembled WGS sequence"/>
</dbReference>
<dbReference type="EC" id="4.2.1.49" evidence="4"/>
<evidence type="ECO:0000313" key="17">
    <source>
        <dbReference type="EMBL" id="CAF4302111.1"/>
    </source>
</evidence>
<sequence>MANEILSKICSGLPLNPLPPRKNVRNVNVPHAPDIQSSLTNKERKLAIKNALRYFPSHIQGQLIDEFIYELDTYGHIYMYRFQPDIEMRAYPIDEYPCKCKAAAAIMLMIMNNLDRRVAQFPDELVTYGGNGQAFSNWAQFVLVMHYLSTMTDDQVLVMYSGHPMGLFPSRSDFSPRLVITNGLVVPNYSSTNDYDRMFALGCTMYGQMTAGSYCYIGPQGIVHGTFLTIMNAAQKKFNTNDLRGKVFVSSGLGGMSGAQPKACQLLGCVGVIAEVSEEAARKRYNQGWCQELIYDLNQLIVRIRECREKKLATSIGYVGNAVDLWERLAKEKDTLVDLGSDQTSCHNPYQGGYYPVQLSYDDARQLMKNDPNKFKELVHESIRRQIAAIDILYERGMYFFDYGNAFLLTAKNAGAPIGNSDEKHVIRFKYPSYVQDIMGDIFSLGFGPFRWVCASGLASDLKETDKIAGDIIKEQMSCKDIPANVFKQYYNNLKWIEEAEEAKLVVGSQARILYSDQMGRIKIGLAFNQAVRTGRLKGPVILSRDHHDVSGTDAPFRETANIDDGSAFCADMSMQNVIGDSFRGATWVALHNGGGTGFGQAINGGFGMFLDGSTKADENIQQMLYWDVINGVSRRSWSGNSNARQTVERAMADEPKLKVTLPNDLSEECIKKLSL</sequence>
<dbReference type="PIRSF" id="PIRSF001423">
    <property type="entry name" value="Urocanate_hydrat"/>
    <property type="match status" value="1"/>
</dbReference>
<feature type="domain" description="Urocanase N-terminal" evidence="11">
    <location>
        <begin position="88"/>
        <end position="215"/>
    </location>
</feature>
<dbReference type="UniPathway" id="UPA00379">
    <property type="reaction ID" value="UER00550"/>
</dbReference>
<evidence type="ECO:0000256" key="6">
    <source>
        <dbReference type="ARBA" id="ARBA00023027"/>
    </source>
</evidence>
<organism evidence="14 19">
    <name type="scientific">Rotaria socialis</name>
    <dbReference type="NCBI Taxonomy" id="392032"/>
    <lineage>
        <taxon>Eukaryota</taxon>
        <taxon>Metazoa</taxon>
        <taxon>Spiralia</taxon>
        <taxon>Gnathifera</taxon>
        <taxon>Rotifera</taxon>
        <taxon>Eurotatoria</taxon>
        <taxon>Bdelloidea</taxon>
        <taxon>Philodinida</taxon>
        <taxon>Philodinidae</taxon>
        <taxon>Rotaria</taxon>
    </lineage>
</organism>
<dbReference type="EMBL" id="CAJNYU010000532">
    <property type="protein sequence ID" value="CAF3371581.1"/>
    <property type="molecule type" value="Genomic_DNA"/>
</dbReference>
<dbReference type="FunFam" id="3.40.50.10730:FF:000002">
    <property type="entry name" value="Urocanate hydratase 1"/>
    <property type="match status" value="1"/>
</dbReference>
<dbReference type="HAMAP" id="MF_00577">
    <property type="entry name" value="HutU"/>
    <property type="match status" value="1"/>
</dbReference>
<comment type="cofactor">
    <cofactor evidence="1">
        <name>NAD(+)</name>
        <dbReference type="ChEBI" id="CHEBI:57540"/>
    </cofactor>
</comment>
<dbReference type="InterPro" id="IPR055351">
    <property type="entry name" value="Urocanase"/>
</dbReference>
<evidence type="ECO:0000313" key="18">
    <source>
        <dbReference type="EMBL" id="CAF4343325.1"/>
    </source>
</evidence>
<dbReference type="Pfam" id="PF17391">
    <property type="entry name" value="Urocanase_N"/>
    <property type="match status" value="1"/>
</dbReference>
<evidence type="ECO:0000259" key="11">
    <source>
        <dbReference type="Pfam" id="PF17391"/>
    </source>
</evidence>
<gene>
    <name evidence="14" type="ORF">FME351_LOCUS6391</name>
    <name evidence="15" type="ORF">GRG538_LOCUS8019</name>
    <name evidence="17" type="ORF">HFQ381_LOCUS13617</name>
    <name evidence="16" type="ORF">LUA448_LOCUS21642</name>
    <name evidence="13" type="ORF">TIS948_LOCUS16365</name>
    <name evidence="18" type="ORF">TSG867_LOCUS9031</name>
</gene>
<evidence type="ECO:0000259" key="12">
    <source>
        <dbReference type="Pfam" id="PF17392"/>
    </source>
</evidence>
<dbReference type="SUPFAM" id="SSF111326">
    <property type="entry name" value="Urocanase"/>
    <property type="match status" value="1"/>
</dbReference>
<dbReference type="InterPro" id="IPR035085">
    <property type="entry name" value="Urocanase_Rossmann-like"/>
</dbReference>
<evidence type="ECO:0000256" key="2">
    <source>
        <dbReference type="ARBA" id="ARBA00004794"/>
    </source>
</evidence>